<dbReference type="PANTHER" id="PTHR45748:SF7">
    <property type="entry name" value="1-PHOSPHATIDYLINOSITOL 3-PHOSPHATE 5-KINASE-RELATED"/>
    <property type="match status" value="1"/>
</dbReference>
<dbReference type="OMA" id="TIMHEYL"/>
<feature type="region of interest" description="Disordered" evidence="1">
    <location>
        <begin position="185"/>
        <end position="216"/>
    </location>
</feature>
<feature type="region of interest" description="Disordered" evidence="1">
    <location>
        <begin position="1448"/>
        <end position="1469"/>
    </location>
</feature>
<dbReference type="VEuPathDB" id="FungiDB:RO3G_14020"/>
<feature type="compositionally biased region" description="Polar residues" evidence="1">
    <location>
        <begin position="687"/>
        <end position="697"/>
    </location>
</feature>
<dbReference type="InterPro" id="IPR027409">
    <property type="entry name" value="GroEL-like_apical_dom_sf"/>
</dbReference>
<dbReference type="InterPro" id="IPR002423">
    <property type="entry name" value="Cpn60/GroEL/TCP-1"/>
</dbReference>
<protein>
    <recommendedName>
        <fullName evidence="4">1-phosphatidylinositol-3-phosphate 5-kinase</fullName>
    </recommendedName>
</protein>
<dbReference type="eggNOG" id="KOG0230">
    <property type="taxonomic scope" value="Eukaryota"/>
</dbReference>
<evidence type="ECO:0000313" key="2">
    <source>
        <dbReference type="EMBL" id="EIE89309.1"/>
    </source>
</evidence>
<dbReference type="Proteomes" id="UP000009138">
    <property type="component" value="Unassembled WGS sequence"/>
</dbReference>
<dbReference type="GO" id="GO:0000285">
    <property type="term" value="F:1-phosphatidylinositol-3-phosphate 5-kinase activity"/>
    <property type="evidence" value="ECO:0007669"/>
    <property type="project" value="TreeGrafter"/>
</dbReference>
<dbReference type="FunFam" id="3.50.7.10:FF:000007">
    <property type="entry name" value="1-phosphatidylinositol 3-phosphate 5-kinase isoform X1"/>
    <property type="match status" value="1"/>
</dbReference>
<feature type="compositionally biased region" description="Polar residues" evidence="1">
    <location>
        <begin position="1453"/>
        <end position="1462"/>
    </location>
</feature>
<dbReference type="GO" id="GO:0046854">
    <property type="term" value="P:phosphatidylinositol phosphate biosynthetic process"/>
    <property type="evidence" value="ECO:0007669"/>
    <property type="project" value="TreeGrafter"/>
</dbReference>
<dbReference type="GO" id="GO:0010008">
    <property type="term" value="C:endosome membrane"/>
    <property type="evidence" value="ECO:0007669"/>
    <property type="project" value="TreeGrafter"/>
</dbReference>
<name>I1CLH9_RHIO9</name>
<feature type="region of interest" description="Disordered" evidence="1">
    <location>
        <begin position="1381"/>
        <end position="1408"/>
    </location>
</feature>
<feature type="compositionally biased region" description="Polar residues" evidence="1">
    <location>
        <begin position="1385"/>
        <end position="1408"/>
    </location>
</feature>
<dbReference type="OrthoDB" id="158357at2759"/>
<feature type="compositionally biased region" description="Basic and acidic residues" evidence="1">
    <location>
        <begin position="1529"/>
        <end position="1547"/>
    </location>
</feature>
<organism evidence="2 3">
    <name type="scientific">Rhizopus delemar (strain RA 99-880 / ATCC MYA-4621 / FGSC 9543 / NRRL 43880)</name>
    <name type="common">Mucormycosis agent</name>
    <name type="synonym">Rhizopus arrhizus var. delemar</name>
    <dbReference type="NCBI Taxonomy" id="246409"/>
    <lineage>
        <taxon>Eukaryota</taxon>
        <taxon>Fungi</taxon>
        <taxon>Fungi incertae sedis</taxon>
        <taxon>Mucoromycota</taxon>
        <taxon>Mucoromycotina</taxon>
        <taxon>Mucoromycetes</taxon>
        <taxon>Mucorales</taxon>
        <taxon>Mucorineae</taxon>
        <taxon>Rhizopodaceae</taxon>
        <taxon>Rhizopus</taxon>
    </lineage>
</organism>
<feature type="region of interest" description="Disordered" evidence="1">
    <location>
        <begin position="687"/>
        <end position="710"/>
    </location>
</feature>
<dbReference type="GO" id="GO:0000329">
    <property type="term" value="C:fungal-type vacuole membrane"/>
    <property type="evidence" value="ECO:0007669"/>
    <property type="project" value="TreeGrafter"/>
</dbReference>
<feature type="compositionally biased region" description="Acidic residues" evidence="1">
    <location>
        <begin position="1548"/>
        <end position="1558"/>
    </location>
</feature>
<dbReference type="SUPFAM" id="SSF52029">
    <property type="entry name" value="GroEL apical domain-like"/>
    <property type="match status" value="1"/>
</dbReference>
<accession>I1CLH9</accession>
<sequence>MNSLGIETSLAALEARQVNSPMPFRRNSYIPNEAPGTPVLQNEYYEEDEDARRWDRNSRNLLNFLGGGGSTAAVATGGGGNERPNSGIFNNIFFEDYATMDVGSPTPLLSTSATTIATTSKTPWLMRSERSNMRRRLSLTEGLSANNNSNLAILTNTNSSSTIRHSRVRTTSLMRNAPITKAMMETSTSSQTDNGGSTATSATLTTNNSSSNNPTHVNTTAIPTATVIDNSNAQHNSPRCTTPDLEQLRAQLMFTSSNPVTTHHQWDESFLHLMRNMLRHFLEIETEGLIKDPNAWEETMMKLLLKIADEVQPQIRIRDTFDMNHYVKIKRVAGGLPKDSFSVSGVVLSKNVAHKQMVRKIENPRILILNFDLEGFSGEINRHEYLKLDRLLAWERDHMNALVDQIIGLKPSIVLIASHAPRTVIDLLNKANIVVAYKIKRQKLDAIARCADVTIFNYKNDLWNTKTVAPGKCRLFETMTIMHEWIPNRRKTFLLFHECPKERGATVILRGGEQQTLTVIKTIMKFMVQVVNNLTIEAQLRKDFIELRRWYRLYYEDPEMEQQEEEEDKRVVKKMASFAERSVTDIQPVDSQSISALSITESQMTVGTTADIAGTKKKFQQQEPIIIEDDDICLTAINTVLKQYQNTILSISPGVTLPVPHILIKLRDAQKKLVAIIRERLGPTITGTTLEAENQEQQEPKDPSKFTPPPIPRDLNQMLDYFKVFEGQLENDIEYRHYQDLHIQNWYNFKKYIRDVSTFLSPLDHQEILVHRTIYPMDDHTIPCQKIVAEPYHYYDPSCDYTLGQYILNAAKEAYKPCASKMCGSPLMFHDVTFSHGNAQIKVQVFHEVDDEQMIEERIEIGKDEYLKKIPIFICTYCKLCKVTHSWKPMSDLLQRYSFGKFLELLFYQSASILLDDEEDEEGCPHGLYRDHTLSFRIQNYTVNFTHAMVKVVEVIPPPLHTCFVSSKQMALKDETLDSIRTKIARFFDSIIERNKAFSYDIVQPNMVDTCKEYLQDMSQEAMKNKKSLLQKLQLEYATSSPTDTLQLNNVLAELQNHAVTWDLKYIDLARRFIRPERELRRLTTSHLRKMFPAESLLYSSTPTPIVSNLNLRTKRAVEAADLPLLDVTLEESQPAHADPALKDQPALGESPTQSFPWFNEVQQFDQKFLKDTQVDKGNTNPIASRAIPVNATIKRNSSEQEISPADDFDMEETLDPSVARRLSLELMKDTPAKNTLLTVAAAAAAAAAAAEVASSSVDQSEDGEEQHQQKFLERSEITEGTPSPQPTPTVVFQDDPILYRSSERQNIQSVFIRQTVPTAYQRLTGLLPEPIVGRSKSSPSSGVIPRHKRSLSHHKALESTKTVNRRSFYESSTSYVLSSDYAHGSQTVKPSSYRGSPYTSQKTPEKLSTSSYRYGFIPPDHHHSHANKRHRTTNSSASQHLNYNKTRKTMTEPEQQLTSHSKLPRGGRIPIASPSLPHHHKVQSKIITSSHLPSHLPVPIARRKLSDGRNLRQRLPSKASLEVYTKIKEIPHDDDSSSSDEDKFDVSDDDEEGDDQDERLPFQHTTFSLVHTDEYDECLGREIVPSILELRQFNREHQLQMSNNTLPFLSIESGIVLGDKKADQSKADAVIDSSLMDLDHGVTPTNLDWSTSGSGKNSIMKAITSPTEHIFADSNILVREDEPSSIISYMLGSTFYREKLAKRQASRMSRVVGNRQESESISSLVSDTPTEEKLFYSEIFPETGETERPWRFCKIK</sequence>
<feature type="compositionally biased region" description="Basic and acidic residues" evidence="1">
    <location>
        <begin position="1266"/>
        <end position="1278"/>
    </location>
</feature>
<dbReference type="InParanoid" id="I1CLH9"/>
<feature type="region of interest" description="Disordered" evidence="1">
    <location>
        <begin position="1331"/>
        <end position="1360"/>
    </location>
</feature>
<dbReference type="Gene3D" id="3.50.7.10">
    <property type="entry name" value="GroEL"/>
    <property type="match status" value="1"/>
</dbReference>
<gene>
    <name evidence="2" type="ORF">RO3G_14020</name>
</gene>
<evidence type="ECO:0000256" key="1">
    <source>
        <dbReference type="SAM" id="MobiDB-lite"/>
    </source>
</evidence>
<feature type="compositionally biased region" description="Polar residues" evidence="1">
    <location>
        <begin position="185"/>
        <end position="196"/>
    </location>
</feature>
<dbReference type="Pfam" id="PF00118">
    <property type="entry name" value="Cpn60_TCP1"/>
    <property type="match status" value="1"/>
</dbReference>
<dbReference type="EMBL" id="CH476744">
    <property type="protein sequence ID" value="EIE89309.1"/>
    <property type="molecule type" value="Genomic_DNA"/>
</dbReference>
<evidence type="ECO:0000313" key="3">
    <source>
        <dbReference type="Proteomes" id="UP000009138"/>
    </source>
</evidence>
<reference evidence="2 3" key="1">
    <citation type="journal article" date="2009" name="PLoS Genet.">
        <title>Genomic analysis of the basal lineage fungus Rhizopus oryzae reveals a whole-genome duplication.</title>
        <authorList>
            <person name="Ma L.-J."/>
            <person name="Ibrahim A.S."/>
            <person name="Skory C."/>
            <person name="Grabherr M.G."/>
            <person name="Burger G."/>
            <person name="Butler M."/>
            <person name="Elias M."/>
            <person name="Idnurm A."/>
            <person name="Lang B.F."/>
            <person name="Sone T."/>
            <person name="Abe A."/>
            <person name="Calvo S.E."/>
            <person name="Corrochano L.M."/>
            <person name="Engels R."/>
            <person name="Fu J."/>
            <person name="Hansberg W."/>
            <person name="Kim J.-M."/>
            <person name="Kodira C.D."/>
            <person name="Koehrsen M.J."/>
            <person name="Liu B."/>
            <person name="Miranda-Saavedra D."/>
            <person name="O'Leary S."/>
            <person name="Ortiz-Castellanos L."/>
            <person name="Poulter R."/>
            <person name="Rodriguez-Romero J."/>
            <person name="Ruiz-Herrera J."/>
            <person name="Shen Y.-Q."/>
            <person name="Zeng Q."/>
            <person name="Galagan J."/>
            <person name="Birren B.W."/>
            <person name="Cuomo C.A."/>
            <person name="Wickes B.L."/>
        </authorList>
    </citation>
    <scope>NUCLEOTIDE SEQUENCE [LARGE SCALE GENOMIC DNA]</scope>
    <source>
        <strain evidence="3">RA 99-880 / ATCC MYA-4621 / FGSC 9543 / NRRL 43880</strain>
    </source>
</reference>
<dbReference type="PANTHER" id="PTHR45748">
    <property type="entry name" value="1-PHOSPHATIDYLINOSITOL 3-PHOSPHATE 5-KINASE-RELATED"/>
    <property type="match status" value="1"/>
</dbReference>
<dbReference type="RefSeq" id="XP_067524705.1">
    <property type="nucleotide sequence ID" value="XM_067668604.1"/>
</dbReference>
<feature type="region of interest" description="Disordered" evidence="1">
    <location>
        <begin position="1529"/>
        <end position="1563"/>
    </location>
</feature>
<keyword evidence="3" id="KW-1185">Reference proteome</keyword>
<evidence type="ECO:0008006" key="4">
    <source>
        <dbReference type="Google" id="ProtNLM"/>
    </source>
</evidence>
<proteinExistence type="predicted"/>
<feature type="region of interest" description="Disordered" evidence="1">
    <location>
        <begin position="1256"/>
        <end position="1292"/>
    </location>
</feature>
<feature type="compositionally biased region" description="Basic residues" evidence="1">
    <location>
        <begin position="1346"/>
        <end position="1355"/>
    </location>
</feature>
<dbReference type="GO" id="GO:0005524">
    <property type="term" value="F:ATP binding"/>
    <property type="evidence" value="ECO:0007669"/>
    <property type="project" value="InterPro"/>
</dbReference>
<dbReference type="STRING" id="246409.I1CLH9"/>
<dbReference type="GeneID" id="93620985"/>
<feature type="compositionally biased region" description="Low complexity" evidence="1">
    <location>
        <begin position="197"/>
        <end position="216"/>
    </location>
</feature>